<dbReference type="SMART" id="SM00928">
    <property type="entry name" value="NADH_4Fe-4S"/>
    <property type="match status" value="1"/>
</dbReference>
<evidence type="ECO:0000259" key="1">
    <source>
        <dbReference type="SMART" id="SM00928"/>
    </source>
</evidence>
<accession>A0AAE3AFI2</accession>
<dbReference type="SUPFAM" id="SSF140490">
    <property type="entry name" value="Nqo1C-terminal domain-like"/>
    <property type="match status" value="1"/>
</dbReference>
<dbReference type="Pfam" id="PF10589">
    <property type="entry name" value="NADH_4Fe-4S"/>
    <property type="match status" value="1"/>
</dbReference>
<dbReference type="RefSeq" id="WP_302928297.1">
    <property type="nucleotide sequence ID" value="NZ_JAJEPW010000011.1"/>
</dbReference>
<evidence type="ECO:0000313" key="2">
    <source>
        <dbReference type="EMBL" id="MCC2128996.1"/>
    </source>
</evidence>
<gene>
    <name evidence="2" type="ORF">LKD37_05610</name>
</gene>
<dbReference type="InterPro" id="IPR023753">
    <property type="entry name" value="FAD/NAD-binding_dom"/>
</dbReference>
<dbReference type="InterPro" id="IPR019575">
    <property type="entry name" value="Nuop51_4Fe4S-bd"/>
</dbReference>
<name>A0AAE3AFI2_9FIRM</name>
<dbReference type="InterPro" id="IPR037207">
    <property type="entry name" value="Nuop51_4Fe4S-bd_sf"/>
</dbReference>
<dbReference type="EMBL" id="JAJEPW010000011">
    <property type="protein sequence ID" value="MCC2128996.1"/>
    <property type="molecule type" value="Genomic_DNA"/>
</dbReference>
<dbReference type="PANTHER" id="PTHR42783">
    <property type="entry name" value="GLUTAMATE SYNTHASE [NADPH] SMALL CHAIN"/>
    <property type="match status" value="1"/>
</dbReference>
<reference evidence="2" key="1">
    <citation type="submission" date="2021-10" db="EMBL/GenBank/DDBJ databases">
        <title>Anaerobic single-cell dispensing facilitates the cultivation of human gut bacteria.</title>
        <authorList>
            <person name="Afrizal A."/>
        </authorList>
    </citation>
    <scope>NUCLEOTIDE SEQUENCE</scope>
    <source>
        <strain evidence="2">CLA-AA-H272</strain>
    </source>
</reference>
<keyword evidence="3" id="KW-1185">Reference proteome</keyword>
<dbReference type="SUPFAM" id="SSF51971">
    <property type="entry name" value="Nucleotide-binding domain"/>
    <property type="match status" value="1"/>
</dbReference>
<evidence type="ECO:0000313" key="3">
    <source>
        <dbReference type="Proteomes" id="UP001199319"/>
    </source>
</evidence>
<dbReference type="NCBIfam" id="NF009410">
    <property type="entry name" value="PRK12771.1"/>
    <property type="match status" value="1"/>
</dbReference>
<proteinExistence type="predicted"/>
<dbReference type="AlphaFoldDB" id="A0AAE3AFI2"/>
<dbReference type="InterPro" id="IPR009051">
    <property type="entry name" value="Helical_ferredxn"/>
</dbReference>
<dbReference type="PANTHER" id="PTHR42783:SF3">
    <property type="entry name" value="GLUTAMATE SYNTHASE [NADPH] SMALL CHAIN-RELATED"/>
    <property type="match status" value="1"/>
</dbReference>
<dbReference type="Proteomes" id="UP001199319">
    <property type="component" value="Unassembled WGS sequence"/>
</dbReference>
<dbReference type="Pfam" id="PF07992">
    <property type="entry name" value="Pyr_redox_2"/>
    <property type="match status" value="1"/>
</dbReference>
<comment type="caution">
    <text evidence="2">The sequence shown here is derived from an EMBL/GenBank/DDBJ whole genome shotgun (WGS) entry which is preliminary data.</text>
</comment>
<dbReference type="GO" id="GO:0051539">
    <property type="term" value="F:4 iron, 4 sulfur cluster binding"/>
    <property type="evidence" value="ECO:0007669"/>
    <property type="project" value="InterPro"/>
</dbReference>
<dbReference type="InterPro" id="IPR036188">
    <property type="entry name" value="FAD/NAD-bd_sf"/>
</dbReference>
<protein>
    <submittedName>
        <fullName evidence="2">FAD-dependent oxidoreductase</fullName>
    </submittedName>
</protein>
<dbReference type="Gene3D" id="1.10.1060.10">
    <property type="entry name" value="Alpha-helical ferredoxin"/>
    <property type="match status" value="1"/>
</dbReference>
<feature type="domain" description="NADH-ubiquinone oxidoreductase 51kDa subunit iron-sulphur binding" evidence="1">
    <location>
        <begin position="37"/>
        <end position="82"/>
    </location>
</feature>
<organism evidence="2 3">
    <name type="scientific">Brotocaccenecus cirricatena</name>
    <dbReference type="NCBI Taxonomy" id="3064195"/>
    <lineage>
        <taxon>Bacteria</taxon>
        <taxon>Bacillati</taxon>
        <taxon>Bacillota</taxon>
        <taxon>Clostridia</taxon>
        <taxon>Eubacteriales</taxon>
        <taxon>Oscillospiraceae</taxon>
        <taxon>Brotocaccenecus</taxon>
    </lineage>
</organism>
<dbReference type="GO" id="GO:0016491">
    <property type="term" value="F:oxidoreductase activity"/>
    <property type="evidence" value="ECO:0007669"/>
    <property type="project" value="InterPro"/>
</dbReference>
<sequence>MSRLDIKTPSRAQTVVEGLYRDVERRIAASPPGLCPVEMSLSFLQLCHAQTCGKCVPCRIGLGQLTKLISQVLDGTANMDTVRIIEKTARSIVDTADCAIGRDAARLVVDGLEGFRDDYEEHVQHHRCLASLQNPVPCVALCPAGVDIPGYMALVGVGRYADAVRLIRKDNPMPTACAYICEHPCEARCRRNMIDDPINIRGLKRYAVDHAGVVPNPPCAPATGKTVAIVGGGPSGLSCAYYLALMGHKVTIFEECSKLGGMLRYGIPSYRFPREKLDAEIDSILSLGIEVRTNVRIGRDIWLEELEKQFDCIYIAIGAHQDKKTGIPGEDSRNVMSAVEMLKAIGDDVMPDFTGKQVVVIGGGNVAMDVTRSSIRLGAGKVTCVYRRRLEDMTALPDEVAGATAEGAEMMTLAAPVRIEADEDGVARALWVQPQIIGDVDGSGRPKPNKAALDQVRIPADIIVVAIGQGIEIQGFDQAGVPITRGGRLVAALSGQVNDMDNIFAGGDCVTGPATAIRAIAAGKVAAANIDEHLGFHHEIRVDVDIPAPRLNNRPPHGRINTTERQACERKCDFEDIECGLTEEGAVTEASRCLRCDHFGYGIFRGGRDIKW</sequence>
<dbReference type="PRINTS" id="PR00419">
    <property type="entry name" value="ADXRDTASE"/>
</dbReference>
<dbReference type="SUPFAM" id="SSF46548">
    <property type="entry name" value="alpha-helical ferredoxin"/>
    <property type="match status" value="2"/>
</dbReference>
<dbReference type="Gene3D" id="3.50.50.60">
    <property type="entry name" value="FAD/NAD(P)-binding domain"/>
    <property type="match status" value="3"/>
</dbReference>